<dbReference type="EMBL" id="HBIR01037727">
    <property type="protein sequence ID" value="CAE0569193.1"/>
    <property type="molecule type" value="Transcribed_RNA"/>
</dbReference>
<dbReference type="AlphaFoldDB" id="A0A7S3SZB2"/>
<evidence type="ECO:0000256" key="4">
    <source>
        <dbReference type="ARBA" id="ARBA00022729"/>
    </source>
</evidence>
<dbReference type="Pfam" id="PF10459">
    <property type="entry name" value="Peptidase_S46"/>
    <property type="match status" value="1"/>
</dbReference>
<dbReference type="SUPFAM" id="SSF50494">
    <property type="entry name" value="Trypsin-like serine proteases"/>
    <property type="match status" value="1"/>
</dbReference>
<dbReference type="InterPro" id="IPR019500">
    <property type="entry name" value="Pep_S46"/>
</dbReference>
<accession>A0A7S3SZB2</accession>
<dbReference type="GO" id="GO:0006508">
    <property type="term" value="P:proteolysis"/>
    <property type="evidence" value="ECO:0007669"/>
    <property type="project" value="UniProtKB-KW"/>
</dbReference>
<evidence type="ECO:0000256" key="3">
    <source>
        <dbReference type="ARBA" id="ARBA00022670"/>
    </source>
</evidence>
<comment type="similarity">
    <text evidence="1">Belongs to the peptidase S46 family.</text>
</comment>
<proteinExistence type="inferred from homology"/>
<dbReference type="InterPro" id="IPR009003">
    <property type="entry name" value="Peptidase_S1_PA"/>
</dbReference>
<feature type="chain" id="PRO_5030504994" description="Dipeptidyl-peptidase" evidence="6">
    <location>
        <begin position="24"/>
        <end position="756"/>
    </location>
</feature>
<dbReference type="Gene3D" id="2.40.10.10">
    <property type="entry name" value="Trypsin-like serine proteases"/>
    <property type="match status" value="1"/>
</dbReference>
<keyword evidence="5" id="KW-0378">Hydrolase</keyword>
<sequence length="756" mass="80315">MRWTARLGIVGLLLARSLSMTAAMMTKSRFRSWPITETGALEPSLQAMGLRVPASEIDGTSTDKACLSDALVSVGPAGRGGTGSFISESGLIITNHHVALDAVRRASTAGKDLLADGFVARSMADEIADADYEVWITRSCVDVSDRLADVRAEPDPLVRANLVRDRRQELAREAEAGGAGGEPSVRCEVQEMWPDRTYVLFTYERLRDVRLVYAPPMSLGCFGGDTDNFEWPRHTADFTLLRAYVAPDGSAAEHSPDNVPYKPQRFLRAATRGVSPGDFVCLLGFPGSTMRYAPASRLAYSDQVAVPQLVSDFGAKLRLIAQHATDRATALKLGSAKKGLANEHKRSVGKRVMMQKLRLEAERRAEEEALCAARPEAAPLLGRLAEVYATLREGATLSEALDGMRGVYHGSTLLAVGHAVHEAAVEAAKPDGERETAYRARNLPFLVKRLAKRLSDLHPPHEAALLRRACSTAAKLPLGLLPDHLAALEATAVALEGGAAALPALATLAADDLEKLLSGGGDLVQPLLAGEGGEGGKGDGGAAEAVCRRDAAVAAAAALYPAYVADRDATKALLSERDQLTAKLLELQKSVATDEAFYPDANGCLRLSAGHVEGYSAADAVQHTPVTTLGGLVDKHLEARLSGAGEAVADLVKGEGGDFDCPQRLVDLCAADTAVAATPCCVCYSTDTVGGNSGSPVLDANGDFVAINFDRQRLGLMNEFKWSAEYSRSIGTDVRYILLLVGQYDGAQWLVDEMVG</sequence>
<dbReference type="PANTHER" id="PTHR38469:SF1">
    <property type="entry name" value="PERIPLASMIC PEPTIDASE SUBFAMILY S1B"/>
    <property type="match status" value="1"/>
</dbReference>
<evidence type="ECO:0000256" key="1">
    <source>
        <dbReference type="ARBA" id="ARBA00010491"/>
    </source>
</evidence>
<feature type="signal peptide" evidence="6">
    <location>
        <begin position="1"/>
        <end position="23"/>
    </location>
</feature>
<evidence type="ECO:0000256" key="6">
    <source>
        <dbReference type="SAM" id="SignalP"/>
    </source>
</evidence>
<keyword evidence="3" id="KW-0645">Protease</keyword>
<evidence type="ECO:0000256" key="2">
    <source>
        <dbReference type="ARBA" id="ARBA00022438"/>
    </source>
</evidence>
<dbReference type="GO" id="GO:0008239">
    <property type="term" value="F:dipeptidyl-peptidase activity"/>
    <property type="evidence" value="ECO:0007669"/>
    <property type="project" value="InterPro"/>
</dbReference>
<reference evidence="7" key="1">
    <citation type="submission" date="2021-01" db="EMBL/GenBank/DDBJ databases">
        <authorList>
            <person name="Corre E."/>
            <person name="Pelletier E."/>
            <person name="Niang G."/>
            <person name="Scheremetjew M."/>
            <person name="Finn R."/>
            <person name="Kale V."/>
            <person name="Holt S."/>
            <person name="Cochrane G."/>
            <person name="Meng A."/>
            <person name="Brown T."/>
            <person name="Cohen L."/>
        </authorList>
    </citation>
    <scope>NUCLEOTIDE SEQUENCE</scope>
    <source>
        <strain evidence="7">379</strain>
    </source>
</reference>
<keyword evidence="4 6" id="KW-0732">Signal</keyword>
<evidence type="ECO:0008006" key="8">
    <source>
        <dbReference type="Google" id="ProtNLM"/>
    </source>
</evidence>
<dbReference type="PANTHER" id="PTHR38469">
    <property type="entry name" value="PERIPLASMIC PEPTIDASE SUBFAMILY S1B"/>
    <property type="match status" value="1"/>
</dbReference>
<keyword evidence="2" id="KW-0031">Aminopeptidase</keyword>
<gene>
    <name evidence="7" type="ORF">EHUX00137_LOCUS29452</name>
</gene>
<organism evidence="7">
    <name type="scientific">Emiliania huxleyi</name>
    <name type="common">Coccolithophore</name>
    <name type="synonym">Pontosphaera huxleyi</name>
    <dbReference type="NCBI Taxonomy" id="2903"/>
    <lineage>
        <taxon>Eukaryota</taxon>
        <taxon>Haptista</taxon>
        <taxon>Haptophyta</taxon>
        <taxon>Prymnesiophyceae</taxon>
        <taxon>Isochrysidales</taxon>
        <taxon>Noelaerhabdaceae</taxon>
        <taxon>Emiliania</taxon>
    </lineage>
</organism>
<evidence type="ECO:0000256" key="5">
    <source>
        <dbReference type="ARBA" id="ARBA00022801"/>
    </source>
</evidence>
<evidence type="ECO:0000313" key="7">
    <source>
        <dbReference type="EMBL" id="CAE0569193.1"/>
    </source>
</evidence>
<name>A0A7S3SZB2_EMIHU</name>
<dbReference type="InterPro" id="IPR043504">
    <property type="entry name" value="Peptidase_S1_PA_chymotrypsin"/>
</dbReference>
<dbReference type="GO" id="GO:0070009">
    <property type="term" value="F:serine-type aminopeptidase activity"/>
    <property type="evidence" value="ECO:0007669"/>
    <property type="project" value="InterPro"/>
</dbReference>
<protein>
    <recommendedName>
        <fullName evidence="8">Dipeptidyl-peptidase</fullName>
    </recommendedName>
</protein>